<accession>A0A2P5GPV3</accession>
<keyword evidence="3" id="KW-1185">Reference proteome</keyword>
<dbReference type="Proteomes" id="UP000237073">
    <property type="component" value="Unassembled WGS sequence"/>
</dbReference>
<dbReference type="AlphaFoldDB" id="A0A2P5GPV3"/>
<dbReference type="Pfam" id="PF06176">
    <property type="entry name" value="WaaY"/>
    <property type="match status" value="1"/>
</dbReference>
<organism evidence="2 4">
    <name type="scientific">Superficieibacter electus</name>
    <dbReference type="NCBI Taxonomy" id="2022662"/>
    <lineage>
        <taxon>Bacteria</taxon>
        <taxon>Pseudomonadati</taxon>
        <taxon>Pseudomonadota</taxon>
        <taxon>Gammaproteobacteria</taxon>
        <taxon>Enterobacterales</taxon>
        <taxon>Enterobacteriaceae</taxon>
        <taxon>Superficieibacter</taxon>
    </lineage>
</organism>
<proteinExistence type="predicted"/>
<dbReference type="InterPro" id="IPR009330">
    <property type="entry name" value="LipoPS_heptP_kinase"/>
</dbReference>
<evidence type="ECO:0000313" key="2">
    <source>
        <dbReference type="EMBL" id="POP48602.1"/>
    </source>
</evidence>
<name>A0A2P5GPV3_9ENTR</name>
<sequence>MSIVTSKENGFTIYEKDSGVRFGEIVKRYLAGELPSVSLGSGNADRTVAVVEYDGKKYILKNDREKDKRLEKRLQNYLSGPFFSKLIYATDRAIEQGYTGTADLYYVAEKMVGRECENVFTLHEYIEGTPLKAIDESNREEIKNCILALHRAGLASNDIHAGNFIRTPEGDLKIIDLSCRGSMRVCQANDILTLRKKYHLEVEGHGAVYRLIRLKEDFRKLSRRLRGKSKSHA</sequence>
<dbReference type="EMBL" id="PQGE01000007">
    <property type="protein sequence ID" value="POP45319.1"/>
    <property type="molecule type" value="Genomic_DNA"/>
</dbReference>
<evidence type="ECO:0000313" key="1">
    <source>
        <dbReference type="EMBL" id="POP45319.1"/>
    </source>
</evidence>
<comment type="caution">
    <text evidence="2">The sequence shown here is derived from an EMBL/GenBank/DDBJ whole genome shotgun (WGS) entry which is preliminary data.</text>
</comment>
<reference evidence="3 4" key="1">
    <citation type="submission" date="2018-01" db="EMBL/GenBank/DDBJ databases">
        <title>Superficieibacter electus gen. nov., sp. nov., an extended-spectrum beta-lactamase possessing member of the Enterobacteriaceae family, isolated from intensive care unit surfaces.</title>
        <authorList>
            <person name="Potter R.F."/>
            <person name="D'Souza A.W."/>
        </authorList>
    </citation>
    <scope>NUCLEOTIDE SEQUENCE [LARGE SCALE GENOMIC DNA]</scope>
    <source>
        <strain evidence="2 4">BP-1</strain>
        <strain evidence="1 3">BP-2</strain>
    </source>
</reference>
<dbReference type="OrthoDB" id="7065325at2"/>
<dbReference type="Proteomes" id="UP000247005">
    <property type="component" value="Unassembled WGS sequence"/>
</dbReference>
<dbReference type="RefSeq" id="WP_103675938.1">
    <property type="nucleotide sequence ID" value="NZ_PQGD01000009.1"/>
</dbReference>
<dbReference type="EMBL" id="PQGD01000009">
    <property type="protein sequence ID" value="POP48602.1"/>
    <property type="molecule type" value="Genomic_DNA"/>
</dbReference>
<dbReference type="InterPro" id="IPR011009">
    <property type="entry name" value="Kinase-like_dom_sf"/>
</dbReference>
<gene>
    <name evidence="2" type="ORF">CHU32_12950</name>
    <name evidence="1" type="ORF">CHU33_10025</name>
</gene>
<evidence type="ECO:0000313" key="4">
    <source>
        <dbReference type="Proteomes" id="UP000247005"/>
    </source>
</evidence>
<dbReference type="SUPFAM" id="SSF56112">
    <property type="entry name" value="Protein kinase-like (PK-like)"/>
    <property type="match status" value="1"/>
</dbReference>
<protein>
    <submittedName>
        <fullName evidence="2">Lipopolysaccharide biosynthesis protein</fullName>
    </submittedName>
</protein>
<evidence type="ECO:0000313" key="3">
    <source>
        <dbReference type="Proteomes" id="UP000237073"/>
    </source>
</evidence>